<dbReference type="EMBL" id="JAUEPS010000036">
    <property type="protein sequence ID" value="KAK0450383.1"/>
    <property type="molecule type" value="Genomic_DNA"/>
</dbReference>
<feature type="domain" description="F-box" evidence="1">
    <location>
        <begin position="6"/>
        <end position="60"/>
    </location>
</feature>
<evidence type="ECO:0000259" key="1">
    <source>
        <dbReference type="PROSITE" id="PS50181"/>
    </source>
</evidence>
<dbReference type="InterPro" id="IPR036047">
    <property type="entry name" value="F-box-like_dom_sf"/>
</dbReference>
<protein>
    <recommendedName>
        <fullName evidence="1">F-box domain-containing protein</fullName>
    </recommendedName>
</protein>
<keyword evidence="3" id="KW-1185">Reference proteome</keyword>
<evidence type="ECO:0000313" key="3">
    <source>
        <dbReference type="Proteomes" id="UP001175211"/>
    </source>
</evidence>
<dbReference type="InterPro" id="IPR001810">
    <property type="entry name" value="F-box_dom"/>
</dbReference>
<gene>
    <name evidence="2" type="ORF">EV420DRAFT_751927</name>
</gene>
<dbReference type="Gene3D" id="1.20.1280.50">
    <property type="match status" value="1"/>
</dbReference>
<dbReference type="GeneID" id="85366892"/>
<evidence type="ECO:0000313" key="2">
    <source>
        <dbReference type="EMBL" id="KAK0450383.1"/>
    </source>
</evidence>
<dbReference type="Proteomes" id="UP001175211">
    <property type="component" value="Unassembled WGS sequence"/>
</dbReference>
<organism evidence="2 3">
    <name type="scientific">Armillaria tabescens</name>
    <name type="common">Ringless honey mushroom</name>
    <name type="synonym">Agaricus tabescens</name>
    <dbReference type="NCBI Taxonomy" id="1929756"/>
    <lineage>
        <taxon>Eukaryota</taxon>
        <taxon>Fungi</taxon>
        <taxon>Dikarya</taxon>
        <taxon>Basidiomycota</taxon>
        <taxon>Agaricomycotina</taxon>
        <taxon>Agaricomycetes</taxon>
        <taxon>Agaricomycetidae</taxon>
        <taxon>Agaricales</taxon>
        <taxon>Marasmiineae</taxon>
        <taxon>Physalacriaceae</taxon>
        <taxon>Desarmillaria</taxon>
    </lineage>
</organism>
<dbReference type="RefSeq" id="XP_060327254.1">
    <property type="nucleotide sequence ID" value="XM_060483344.1"/>
</dbReference>
<dbReference type="Pfam" id="PF12937">
    <property type="entry name" value="F-box-like"/>
    <property type="match status" value="1"/>
</dbReference>
<dbReference type="PROSITE" id="PS50181">
    <property type="entry name" value="FBOX"/>
    <property type="match status" value="1"/>
</dbReference>
<proteinExistence type="predicted"/>
<accession>A0AA39JX46</accession>
<name>A0AA39JX46_ARMTA</name>
<reference evidence="2" key="1">
    <citation type="submission" date="2023-06" db="EMBL/GenBank/DDBJ databases">
        <authorList>
            <consortium name="Lawrence Berkeley National Laboratory"/>
            <person name="Ahrendt S."/>
            <person name="Sahu N."/>
            <person name="Indic B."/>
            <person name="Wong-Bajracharya J."/>
            <person name="Merenyi Z."/>
            <person name="Ke H.-M."/>
            <person name="Monk M."/>
            <person name="Kocsube S."/>
            <person name="Drula E."/>
            <person name="Lipzen A."/>
            <person name="Balint B."/>
            <person name="Henrissat B."/>
            <person name="Andreopoulos B."/>
            <person name="Martin F.M."/>
            <person name="Harder C.B."/>
            <person name="Rigling D."/>
            <person name="Ford K.L."/>
            <person name="Foster G.D."/>
            <person name="Pangilinan J."/>
            <person name="Papanicolaou A."/>
            <person name="Barry K."/>
            <person name="LaButti K."/>
            <person name="Viragh M."/>
            <person name="Koriabine M."/>
            <person name="Yan M."/>
            <person name="Riley R."/>
            <person name="Champramary S."/>
            <person name="Plett K.L."/>
            <person name="Tsai I.J."/>
            <person name="Slot J."/>
            <person name="Sipos G."/>
            <person name="Plett J."/>
            <person name="Nagy L.G."/>
            <person name="Grigoriev I.V."/>
        </authorList>
    </citation>
    <scope>NUCLEOTIDE SEQUENCE</scope>
    <source>
        <strain evidence="2">CCBAS 213</strain>
    </source>
</reference>
<comment type="caution">
    <text evidence="2">The sequence shown here is derived from an EMBL/GenBank/DDBJ whole genome shotgun (WGS) entry which is preliminary data.</text>
</comment>
<sequence>MNIDPNSALSRVPPEIFSEIFSLASDGQSLRYNQGLWSIGRVCGRWRSIVLSDPTLWAHLRISLKWAVDEEPIPYNVLPYDGGFPWNASVFPSSMGEAPEHHTQEIVALADEALASLPVIRDYTCITPRTVALLLKHLSRSQAAPLTIDLTAPSNRMLSTDVYLMRFFQLIFSQSRRFKDSAPLSI</sequence>
<dbReference type="SUPFAM" id="SSF81383">
    <property type="entry name" value="F-box domain"/>
    <property type="match status" value="1"/>
</dbReference>
<dbReference type="AlphaFoldDB" id="A0AA39JX46"/>